<dbReference type="Pfam" id="PF02779">
    <property type="entry name" value="Transket_pyr"/>
    <property type="match status" value="1"/>
</dbReference>
<dbReference type="GO" id="GO:0018491">
    <property type="term" value="F:2-oxobutyrate synthase activity"/>
    <property type="evidence" value="ECO:0007669"/>
    <property type="project" value="UniProtKB-ARBA"/>
</dbReference>
<sequence length="317" mass="34768">MALTSVQSFRDVLGELLVEIGNEDQNVVVITADVGKSTRAAKFGEVFKDRYYNVGISEQHMITFAAGLAAIGAKSVVVAYAAFIMRAWEQIRNSVARMNLNVKIIATHSGYSNYADGSSHQMLEDIALMRVIPNMNVVVPADVHDLRRCLKKLVIETRGPVYIRIGRDYSPPITFGIEYDCELGKAYLLRDGHDIAIMGSGVVLYEALQAAEELKKMGISVAVVNVLSVKPIDRETILNVAKKTGRVVTVEEHMVFGGVGSAIAEVLAQEYPVPMRILGSTTFGKSAKSHQELLEYFNLDKKAIVKAVLEVISHGNR</sequence>
<dbReference type="InterPro" id="IPR009014">
    <property type="entry name" value="Transketo_C/PFOR_II"/>
</dbReference>
<feature type="transmembrane region" description="Helical" evidence="7">
    <location>
        <begin position="61"/>
        <end position="83"/>
    </location>
</feature>
<dbReference type="Gene3D" id="3.40.50.970">
    <property type="match status" value="1"/>
</dbReference>
<evidence type="ECO:0000256" key="7">
    <source>
        <dbReference type="SAM" id="Phobius"/>
    </source>
</evidence>
<evidence type="ECO:0000256" key="6">
    <source>
        <dbReference type="ARBA" id="ARBA00048893"/>
    </source>
</evidence>
<dbReference type="InterPro" id="IPR033248">
    <property type="entry name" value="Transketolase_C"/>
</dbReference>
<name>A0ABD4Z454_9CREN</name>
<dbReference type="CDD" id="cd07033">
    <property type="entry name" value="TPP_PYR_DXS_TK_like"/>
    <property type="match status" value="1"/>
</dbReference>
<dbReference type="InterPro" id="IPR029061">
    <property type="entry name" value="THDP-binding"/>
</dbReference>
<evidence type="ECO:0000256" key="5">
    <source>
        <dbReference type="ARBA" id="ARBA00023052"/>
    </source>
</evidence>
<evidence type="ECO:0000256" key="4">
    <source>
        <dbReference type="ARBA" id="ARBA00012691"/>
    </source>
</evidence>
<dbReference type="PANTHER" id="PTHR43825:SF1">
    <property type="entry name" value="TRANSKETOLASE-LIKE PYRIMIDINE-BINDING DOMAIN-CONTAINING PROTEIN"/>
    <property type="match status" value="1"/>
</dbReference>
<keyword evidence="10" id="KW-1185">Reference proteome</keyword>
<proteinExistence type="inferred from homology"/>
<comment type="similarity">
    <text evidence="2">Belongs to the transketolase family.</text>
</comment>
<dbReference type="SMART" id="SM00861">
    <property type="entry name" value="Transket_pyr"/>
    <property type="match status" value="1"/>
</dbReference>
<dbReference type="Pfam" id="PF02780">
    <property type="entry name" value="Transketolase_C"/>
    <property type="match status" value="1"/>
</dbReference>
<evidence type="ECO:0000256" key="1">
    <source>
        <dbReference type="ARBA" id="ARBA00001964"/>
    </source>
</evidence>
<evidence type="ECO:0000256" key="3">
    <source>
        <dbReference type="ARBA" id="ARBA00011631"/>
    </source>
</evidence>
<evidence type="ECO:0000313" key="10">
    <source>
        <dbReference type="Proteomes" id="UP001529235"/>
    </source>
</evidence>
<reference evidence="9 10" key="1">
    <citation type="submission" date="2023-05" db="EMBL/GenBank/DDBJ databases">
        <title>A new hyperthermophilic archaea 'Ignisphaera cupida' sp. nov. and description of the family 'Ignisphaeraceae' fam. nov.</title>
        <authorList>
            <person name="Podosokorskaya O.A."/>
            <person name="Elcheninov A.G."/>
            <person name="Klukina A."/>
            <person name="Merkel A.Y."/>
        </authorList>
    </citation>
    <scope>NUCLEOTIDE SEQUENCE [LARGE SCALE GENOMIC DNA]</scope>
    <source>
        <strain evidence="9 10">4213-co</strain>
    </source>
</reference>
<evidence type="ECO:0000256" key="2">
    <source>
        <dbReference type="ARBA" id="ARBA00007131"/>
    </source>
</evidence>
<dbReference type="InterPro" id="IPR005475">
    <property type="entry name" value="Transketolase-like_Pyr-bd"/>
</dbReference>
<organism evidence="9 10">
    <name type="scientific">Ignisphaera cupida</name>
    <dbReference type="NCBI Taxonomy" id="3050454"/>
    <lineage>
        <taxon>Archaea</taxon>
        <taxon>Thermoproteota</taxon>
        <taxon>Thermoprotei</taxon>
        <taxon>Desulfurococcales</taxon>
        <taxon>Desulfurococcaceae</taxon>
        <taxon>Ignisphaera</taxon>
    </lineage>
</organism>
<dbReference type="EC" id="1.2.7.11" evidence="4"/>
<protein>
    <recommendedName>
        <fullName evidence="4">2-oxoacid oxidoreductase (ferredoxin)</fullName>
        <ecNumber evidence="4">1.2.7.11</ecNumber>
    </recommendedName>
</protein>
<dbReference type="AlphaFoldDB" id="A0ABD4Z454"/>
<comment type="subunit">
    <text evidence="3">Heterodimer composed of an alpha and a beta subunit.</text>
</comment>
<dbReference type="SUPFAM" id="SSF52922">
    <property type="entry name" value="TK C-terminal domain-like"/>
    <property type="match status" value="1"/>
</dbReference>
<comment type="caution">
    <text evidence="9">The sequence shown here is derived from an EMBL/GenBank/DDBJ whole genome shotgun (WGS) entry which is preliminary data.</text>
</comment>
<dbReference type="EMBL" id="JASNVW010000001">
    <property type="protein sequence ID" value="MDK6028096.1"/>
    <property type="molecule type" value="Genomic_DNA"/>
</dbReference>
<keyword evidence="7" id="KW-0812">Transmembrane</keyword>
<dbReference type="RefSeq" id="WP_285273070.1">
    <property type="nucleotide sequence ID" value="NZ_JASNVW010000001.1"/>
</dbReference>
<accession>A0ABD4Z454</accession>
<comment type="cofactor">
    <cofactor evidence="1">
        <name>thiamine diphosphate</name>
        <dbReference type="ChEBI" id="CHEBI:58937"/>
    </cofactor>
</comment>
<dbReference type="FunFam" id="3.40.50.970:FF:000129">
    <property type="entry name" value="Transketolase"/>
    <property type="match status" value="1"/>
</dbReference>
<evidence type="ECO:0000313" key="9">
    <source>
        <dbReference type="EMBL" id="MDK6028096.1"/>
    </source>
</evidence>
<keyword evidence="7" id="KW-1133">Transmembrane helix</keyword>
<dbReference type="Gene3D" id="3.40.50.920">
    <property type="match status" value="1"/>
</dbReference>
<evidence type="ECO:0000259" key="8">
    <source>
        <dbReference type="SMART" id="SM00861"/>
    </source>
</evidence>
<keyword evidence="5" id="KW-0786">Thiamine pyrophosphate</keyword>
<keyword evidence="7" id="KW-0472">Membrane</keyword>
<gene>
    <name evidence="9" type="ORF">QPL79_01795</name>
</gene>
<dbReference type="GO" id="GO:0019164">
    <property type="term" value="F:pyruvate synthase activity"/>
    <property type="evidence" value="ECO:0007669"/>
    <property type="project" value="UniProtKB-ARBA"/>
</dbReference>
<dbReference type="Proteomes" id="UP001529235">
    <property type="component" value="Unassembled WGS sequence"/>
</dbReference>
<comment type="catalytic activity">
    <reaction evidence="6">
        <text>a 2-oxocarboxylate + 2 oxidized [2Fe-2S]-[ferredoxin] + CoA = an acyl-CoA + 2 reduced [2Fe-2S]-[ferredoxin] + CO2 + H(+)</text>
        <dbReference type="Rhea" id="RHEA:42316"/>
        <dbReference type="Rhea" id="RHEA-COMP:10000"/>
        <dbReference type="Rhea" id="RHEA-COMP:10001"/>
        <dbReference type="ChEBI" id="CHEBI:15378"/>
        <dbReference type="ChEBI" id="CHEBI:16526"/>
        <dbReference type="ChEBI" id="CHEBI:33737"/>
        <dbReference type="ChEBI" id="CHEBI:33738"/>
        <dbReference type="ChEBI" id="CHEBI:35179"/>
        <dbReference type="ChEBI" id="CHEBI:57287"/>
        <dbReference type="ChEBI" id="CHEBI:58342"/>
        <dbReference type="EC" id="1.2.7.11"/>
    </reaction>
</comment>
<dbReference type="InterPro" id="IPR051157">
    <property type="entry name" value="PDH/Transketolase"/>
</dbReference>
<feature type="domain" description="Transketolase-like pyrimidine-binding" evidence="8">
    <location>
        <begin position="7"/>
        <end position="173"/>
    </location>
</feature>
<dbReference type="SUPFAM" id="SSF52518">
    <property type="entry name" value="Thiamin diphosphate-binding fold (THDP-binding)"/>
    <property type="match status" value="1"/>
</dbReference>
<dbReference type="PANTHER" id="PTHR43825">
    <property type="entry name" value="PYRUVATE DEHYDROGENASE E1 COMPONENT"/>
    <property type="match status" value="1"/>
</dbReference>